<protein>
    <submittedName>
        <fullName evidence="2">Uncharacterized protein</fullName>
    </submittedName>
</protein>
<gene>
    <name evidence="2" type="ORF">CAGEJMGA_00343</name>
</gene>
<comment type="caution">
    <text evidence="2">The sequence shown here is derived from an EMBL/GenBank/DDBJ whole genome shotgun (WGS) entry which is preliminary data.</text>
</comment>
<accession>A0AAX3IR78</accession>
<evidence type="ECO:0000256" key="1">
    <source>
        <dbReference type="SAM" id="Phobius"/>
    </source>
</evidence>
<name>A0AAX3IR78_HAEIF</name>
<reference evidence="2" key="1">
    <citation type="submission" date="2019-05" db="EMBL/GenBank/DDBJ databases">
        <authorList>
            <person name="Hibberd M."/>
        </authorList>
    </citation>
    <scope>NUCLEOTIDE SEQUENCE</scope>
    <source>
        <strain evidence="2">Haemophilus_influenzae_BgEED16</strain>
    </source>
</reference>
<dbReference type="Proteomes" id="UP000658741">
    <property type="component" value="Unassembled WGS sequence"/>
</dbReference>
<proteinExistence type="predicted"/>
<sequence>MLFQWGAGFGIILSLLAMLVLGAGRNKKVNEQK</sequence>
<keyword evidence="1" id="KW-1133">Transmembrane helix</keyword>
<keyword evidence="1" id="KW-0812">Transmembrane</keyword>
<dbReference type="AlphaFoldDB" id="A0AAX3IR78"/>
<feature type="transmembrane region" description="Helical" evidence="1">
    <location>
        <begin position="6"/>
        <end position="24"/>
    </location>
</feature>
<evidence type="ECO:0000313" key="3">
    <source>
        <dbReference type="Proteomes" id="UP000658741"/>
    </source>
</evidence>
<dbReference type="EMBL" id="CABFLD010000011">
    <property type="protein sequence ID" value="VTX50913.1"/>
    <property type="molecule type" value="Genomic_DNA"/>
</dbReference>
<organism evidence="2 3">
    <name type="scientific">Haemophilus influenzae</name>
    <dbReference type="NCBI Taxonomy" id="727"/>
    <lineage>
        <taxon>Bacteria</taxon>
        <taxon>Pseudomonadati</taxon>
        <taxon>Pseudomonadota</taxon>
        <taxon>Gammaproteobacteria</taxon>
        <taxon>Pasteurellales</taxon>
        <taxon>Pasteurellaceae</taxon>
        <taxon>Haemophilus</taxon>
    </lineage>
</organism>
<evidence type="ECO:0000313" key="2">
    <source>
        <dbReference type="EMBL" id="VTX50913.1"/>
    </source>
</evidence>
<keyword evidence="1" id="KW-0472">Membrane</keyword>